<evidence type="ECO:0000313" key="2">
    <source>
        <dbReference type="Proteomes" id="UP000289738"/>
    </source>
</evidence>
<protein>
    <submittedName>
        <fullName evidence="1">Uncharacterized protein</fullName>
    </submittedName>
</protein>
<dbReference type="EMBL" id="SDMP01000011">
    <property type="protein sequence ID" value="RYR29152.1"/>
    <property type="molecule type" value="Genomic_DNA"/>
</dbReference>
<reference evidence="1 2" key="1">
    <citation type="submission" date="2019-01" db="EMBL/GenBank/DDBJ databases">
        <title>Sequencing of cultivated peanut Arachis hypogaea provides insights into genome evolution and oil improvement.</title>
        <authorList>
            <person name="Chen X."/>
        </authorList>
    </citation>
    <scope>NUCLEOTIDE SEQUENCE [LARGE SCALE GENOMIC DNA]</scope>
    <source>
        <strain evidence="2">cv. Fuhuasheng</strain>
        <tissue evidence="1">Leaves</tissue>
    </source>
</reference>
<sequence>MEALFGGSLNAACNRHPSSHPSSFRRRRRKVFYSHRSRSSSPLFELSLSLSLPVVPAPPSPSLPFLPHRHSCRLNLNLEGVLLARVPAARGFDVVFNVTLKNSSSNVKKIWSLLNVI</sequence>
<dbReference type="AlphaFoldDB" id="A0A445ARU8"/>
<name>A0A445ARU8_ARAHY</name>
<accession>A0A445ARU8</accession>
<gene>
    <name evidence="1" type="ORF">Ahy_B01g053469</name>
</gene>
<comment type="caution">
    <text evidence="1">The sequence shown here is derived from an EMBL/GenBank/DDBJ whole genome shotgun (WGS) entry which is preliminary data.</text>
</comment>
<proteinExistence type="predicted"/>
<evidence type="ECO:0000313" key="1">
    <source>
        <dbReference type="EMBL" id="RYR29152.1"/>
    </source>
</evidence>
<dbReference type="Proteomes" id="UP000289738">
    <property type="component" value="Chromosome B01"/>
</dbReference>
<keyword evidence="2" id="KW-1185">Reference proteome</keyword>
<organism evidence="1 2">
    <name type="scientific">Arachis hypogaea</name>
    <name type="common">Peanut</name>
    <dbReference type="NCBI Taxonomy" id="3818"/>
    <lineage>
        <taxon>Eukaryota</taxon>
        <taxon>Viridiplantae</taxon>
        <taxon>Streptophyta</taxon>
        <taxon>Embryophyta</taxon>
        <taxon>Tracheophyta</taxon>
        <taxon>Spermatophyta</taxon>
        <taxon>Magnoliopsida</taxon>
        <taxon>eudicotyledons</taxon>
        <taxon>Gunneridae</taxon>
        <taxon>Pentapetalae</taxon>
        <taxon>rosids</taxon>
        <taxon>fabids</taxon>
        <taxon>Fabales</taxon>
        <taxon>Fabaceae</taxon>
        <taxon>Papilionoideae</taxon>
        <taxon>50 kb inversion clade</taxon>
        <taxon>dalbergioids sensu lato</taxon>
        <taxon>Dalbergieae</taxon>
        <taxon>Pterocarpus clade</taxon>
        <taxon>Arachis</taxon>
    </lineage>
</organism>